<protein>
    <submittedName>
        <fullName evidence="2">ScbA/BarX family gamma-butyrolactone biosynthesis protein</fullName>
    </submittedName>
</protein>
<feature type="domain" description="A-factor biosynthesis hotdog" evidence="1">
    <location>
        <begin position="189"/>
        <end position="310"/>
    </location>
</feature>
<evidence type="ECO:0000313" key="3">
    <source>
        <dbReference type="Proteomes" id="UP001187346"/>
    </source>
</evidence>
<organism evidence="2 3">
    <name type="scientific">Streptomyces prunicolor</name>
    <dbReference type="NCBI Taxonomy" id="67348"/>
    <lineage>
        <taxon>Bacteria</taxon>
        <taxon>Bacillati</taxon>
        <taxon>Actinomycetota</taxon>
        <taxon>Actinomycetes</taxon>
        <taxon>Kitasatosporales</taxon>
        <taxon>Streptomycetaceae</taxon>
        <taxon>Streptomyces</taxon>
    </lineage>
</organism>
<dbReference type="InterPro" id="IPR047757">
    <property type="entry name" value="AfsA-like"/>
</dbReference>
<reference evidence="2 3" key="1">
    <citation type="submission" date="2023-10" db="EMBL/GenBank/DDBJ databases">
        <title>Characterization of rhizosphere-enriched actinobacteria from wheat plants lab-grown on chernevaya soil.</title>
        <authorList>
            <person name="Tikhonova E.N."/>
            <person name="Konopkin A."/>
            <person name="Kravchenko I.K."/>
        </authorList>
    </citation>
    <scope>NUCLEOTIDE SEQUENCE [LARGE SCALE GENOMIC DNA]</scope>
    <source>
        <strain evidence="2 3">RR29</strain>
    </source>
</reference>
<evidence type="ECO:0000313" key="2">
    <source>
        <dbReference type="EMBL" id="MDV7220707.1"/>
    </source>
</evidence>
<feature type="domain" description="A-factor biosynthesis hotdog" evidence="1">
    <location>
        <begin position="15"/>
        <end position="151"/>
    </location>
</feature>
<dbReference type="RefSeq" id="WP_266860869.1">
    <property type="nucleotide sequence ID" value="NZ_JAPEMW010000001.1"/>
</dbReference>
<accession>A0ABU4FJF2</accession>
<dbReference type="Proteomes" id="UP001187346">
    <property type="component" value="Unassembled WGS sequence"/>
</dbReference>
<dbReference type="NCBIfam" id="NF041195">
    <property type="entry name" value="ScbA_BarX_GamBu"/>
    <property type="match status" value="1"/>
</dbReference>
<evidence type="ECO:0000259" key="1">
    <source>
        <dbReference type="Pfam" id="PF03756"/>
    </source>
</evidence>
<dbReference type="Pfam" id="PF03756">
    <property type="entry name" value="AfsA"/>
    <property type="match status" value="2"/>
</dbReference>
<keyword evidence="3" id="KW-1185">Reference proteome</keyword>
<comment type="caution">
    <text evidence="2">The sequence shown here is derived from an EMBL/GenBank/DDBJ whole genome shotgun (WGS) entry which is preliminary data.</text>
</comment>
<dbReference type="InterPro" id="IPR005509">
    <property type="entry name" value="AfsA_hotdog_dom"/>
</dbReference>
<gene>
    <name evidence="2" type="ORF">R5A26_32700</name>
</gene>
<dbReference type="EMBL" id="JAWMAJ010000140">
    <property type="protein sequence ID" value="MDV7220707.1"/>
    <property type="molecule type" value="Genomic_DNA"/>
</dbReference>
<name>A0ABU4FJF2_9ACTN</name>
<sequence>MAASLKFLQPVSRQMVHRAAVAEVFVTDAFPMGDDRYLVAAQWPRDHALYHPDASGLTDPLLLTETVRQALVYLAHEYYEIPLDYRFIGCDTDFEITDPEALLVGDAPLHVVLDARWSWVDNKPPRRFGMRLEVVVTVAGRECGRGSLRVFAVDERRYGLLRWRGAGDRADDGGQGNKGAVVTRMPTTAVGRLRAKDCVLGRTDTGEWRLLFDLKHAVLFDHPGDHIPLMVTLEGFRQLGHHLVGHRPGVPQGSVLSTLRMDCLAFAELDEPVLLDVEEQNSPSDRPGTTRLRVTALQRNSVIATAAMVWAPPSHLDAPDDTRSLAGAGRA</sequence>
<proteinExistence type="predicted"/>